<feature type="region of interest" description="Disordered" evidence="6">
    <location>
        <begin position="395"/>
        <end position="554"/>
    </location>
</feature>
<feature type="compositionally biased region" description="Basic and acidic residues" evidence="6">
    <location>
        <begin position="955"/>
        <end position="966"/>
    </location>
</feature>
<proteinExistence type="predicted"/>
<evidence type="ECO:0000259" key="7">
    <source>
        <dbReference type="PROSITE" id="PS50025"/>
    </source>
</evidence>
<dbReference type="PANTHER" id="PTHR15036:SF85">
    <property type="entry name" value="SP2353, ISOFORM A"/>
    <property type="match status" value="1"/>
</dbReference>
<feature type="disulfide bond" evidence="4">
    <location>
        <begin position="119"/>
        <end position="128"/>
    </location>
</feature>
<dbReference type="PROSITE" id="PS50025">
    <property type="entry name" value="LAM_G_DOMAIN"/>
    <property type="match status" value="2"/>
</dbReference>
<feature type="region of interest" description="Disordered" evidence="6">
    <location>
        <begin position="299"/>
        <end position="321"/>
    </location>
</feature>
<dbReference type="InterPro" id="IPR000152">
    <property type="entry name" value="EGF-type_Asp/Asn_hydroxyl_site"/>
</dbReference>
<name>A0A8J4YGI9_CHIOP</name>
<dbReference type="InterPro" id="IPR013320">
    <property type="entry name" value="ConA-like_dom_sf"/>
</dbReference>
<dbReference type="Pfam" id="PF01049">
    <property type="entry name" value="CADH_Y-type_LIR"/>
    <property type="match status" value="1"/>
</dbReference>
<comment type="function">
    <text evidence="5">Cadherins are calcium-dependent cell adhesion proteins.</text>
</comment>
<dbReference type="SMART" id="SM00181">
    <property type="entry name" value="EGF"/>
    <property type="match status" value="2"/>
</dbReference>
<dbReference type="GO" id="GO:0016020">
    <property type="term" value="C:membrane"/>
    <property type="evidence" value="ECO:0007669"/>
    <property type="project" value="UniProtKB-SubCell"/>
</dbReference>
<dbReference type="PROSITE" id="PS50026">
    <property type="entry name" value="EGF_3"/>
    <property type="match status" value="2"/>
</dbReference>
<sequence>MYYLYVVSLGPLQLSHILGVGLVEVGVGACGGEDDGSPPHHELCRKVSRRSGYTVADADSTAVVGPTMKFGCGCECGRGRGCGWCAKGSAASSSHTCTPHSCLNGGRCYPTSDGVRCACPQPTAGLTCKVLTRHFQGHTSTWAWVAAVPPCPEVHISLEVLTASHNATLLYSGPDHLGNTASKPSGSSSREVLVLELRNGRPFLMLDLGGGPVTLALTASYSLADSIWHRLDVIWKDELVEMVVDLCSGGTMDTFPSAKVTEDPTSRPPPPVPPDAHTCRGAARLPSTARTLNHQRPLQVGGMAHPAPSHTTHRWPQPVTSHPLKGCVRNLRVNGELRDLGAGVLSSGSSPGCPAAQCPAGSLNCGLHGSPCLNPPPQPLSITLCLNPPFSPLLNTPSSPPTGNPITQLLPSRGASPGQARPGSLGPAFPRSLSQARPAGVCAQPSRGPQPGQARPGSLCPAFPRSLSRSPGARPGPAPRHQAGPSGPGLPPQPQETPLSLPPRLQQSQGEETCPFNPATPREGTPPPPRAHPATTHPAPQRPPHRATPPPWLAPSLFLNPASITNTFRTRKTDGDLVMLSSEGRGDNFGVQLVRGRACVLLQLHPDPPRTLCLARVQLTDGRWHSLHAARYGSATFLTADEGDGDLYNASVSLEGRQLLEVDREAGVVLGGAPHQGEDRGDRRTSASQRDFHEGCLEDVRICGRPVPLPPAMNRTAWGRVDKARGVGRGCDAPPACGNVTCRSPLTCVDTWRSYHCGCFSGYGGVHCQLQGPAAASLRLSLAGLLAVLVWCTLLLRKCKASFFYKYPSAVQPQCCNHYIPQYTLSPPPPTPVLVCAVLLHQHHRRSALRRGTGDGKECTTPAEPKDQASPSHSDGDPPYLVELRLLSPPRASRQSSRSTNPNIADVDVLQVDAASVTSSVEERNQNHQQETSAQDPPLPTPAATEEGPGAKTKQGAERGGCDDLRNYAYEGGGSSSGSLSSLAGKTAMSAPDALQRSAGRVGDEKVSGVTRPPAAATLLPPHPQRQVPSSSYTKTNAD</sequence>
<dbReference type="PANTHER" id="PTHR15036">
    <property type="entry name" value="PIKACHURIN-LIKE PROTEIN"/>
    <property type="match status" value="1"/>
</dbReference>
<dbReference type="InterPro" id="IPR001791">
    <property type="entry name" value="Laminin_G"/>
</dbReference>
<accession>A0A8J4YGI9</accession>
<dbReference type="CDD" id="cd00054">
    <property type="entry name" value="EGF_CA"/>
    <property type="match status" value="2"/>
</dbReference>
<dbReference type="Gene3D" id="2.60.120.200">
    <property type="match status" value="2"/>
</dbReference>
<dbReference type="AlphaFoldDB" id="A0A8J4YGI9"/>
<dbReference type="GO" id="GO:0009887">
    <property type="term" value="P:animal organ morphogenesis"/>
    <property type="evidence" value="ECO:0007669"/>
    <property type="project" value="UniProtKB-ARBA"/>
</dbReference>
<organism evidence="9 10">
    <name type="scientific">Chionoecetes opilio</name>
    <name type="common">Atlantic snow crab</name>
    <name type="synonym">Cancer opilio</name>
    <dbReference type="NCBI Taxonomy" id="41210"/>
    <lineage>
        <taxon>Eukaryota</taxon>
        <taxon>Metazoa</taxon>
        <taxon>Ecdysozoa</taxon>
        <taxon>Arthropoda</taxon>
        <taxon>Crustacea</taxon>
        <taxon>Multicrustacea</taxon>
        <taxon>Malacostraca</taxon>
        <taxon>Eumalacostraca</taxon>
        <taxon>Eucarida</taxon>
        <taxon>Decapoda</taxon>
        <taxon>Pleocyemata</taxon>
        <taxon>Brachyura</taxon>
        <taxon>Eubrachyura</taxon>
        <taxon>Majoidea</taxon>
        <taxon>Majidae</taxon>
        <taxon>Chionoecetes</taxon>
    </lineage>
</organism>
<dbReference type="PROSITE" id="PS00022">
    <property type="entry name" value="EGF_1"/>
    <property type="match status" value="2"/>
</dbReference>
<dbReference type="OrthoDB" id="6362062at2759"/>
<comment type="caution">
    <text evidence="9">The sequence shown here is derived from an EMBL/GenBank/DDBJ whole genome shotgun (WGS) entry which is preliminary data.</text>
</comment>
<evidence type="ECO:0000313" key="9">
    <source>
        <dbReference type="EMBL" id="KAG0723201.1"/>
    </source>
</evidence>
<feature type="compositionally biased region" description="Pro residues" evidence="6">
    <location>
        <begin position="540"/>
        <end position="553"/>
    </location>
</feature>
<feature type="disulfide bond" evidence="4">
    <location>
        <begin position="759"/>
        <end position="768"/>
    </location>
</feature>
<comment type="caution">
    <text evidence="4">Lacks conserved residue(s) required for the propagation of feature annotation.</text>
</comment>
<evidence type="ECO:0000256" key="1">
    <source>
        <dbReference type="ARBA" id="ARBA00022692"/>
    </source>
</evidence>
<dbReference type="PROSITE" id="PS01186">
    <property type="entry name" value="EGF_2"/>
    <property type="match status" value="1"/>
</dbReference>
<reference evidence="9" key="1">
    <citation type="submission" date="2020-07" db="EMBL/GenBank/DDBJ databases">
        <title>The High-quality genome of the commercially important snow crab, Chionoecetes opilio.</title>
        <authorList>
            <person name="Jeong J.-H."/>
            <person name="Ryu S."/>
        </authorList>
    </citation>
    <scope>NUCLEOTIDE SEQUENCE</scope>
    <source>
        <strain evidence="9">MADBK_172401_WGS</strain>
        <tissue evidence="9">Digestive gland</tissue>
    </source>
</reference>
<evidence type="ECO:0000256" key="6">
    <source>
        <dbReference type="SAM" id="MobiDB-lite"/>
    </source>
</evidence>
<dbReference type="Proteomes" id="UP000770661">
    <property type="component" value="Unassembled WGS sequence"/>
</dbReference>
<dbReference type="SUPFAM" id="SSF57196">
    <property type="entry name" value="EGF/Laminin"/>
    <property type="match status" value="1"/>
</dbReference>
<dbReference type="CDD" id="cd00110">
    <property type="entry name" value="LamG"/>
    <property type="match status" value="2"/>
</dbReference>
<feature type="domain" description="Laminin G" evidence="7">
    <location>
        <begin position="132"/>
        <end position="353"/>
    </location>
</feature>
<dbReference type="InterPro" id="IPR027397">
    <property type="entry name" value="Catenin-bd_sf"/>
</dbReference>
<dbReference type="PROSITE" id="PS00010">
    <property type="entry name" value="ASX_HYDROXYL"/>
    <property type="match status" value="1"/>
</dbReference>
<dbReference type="GO" id="GO:0007156">
    <property type="term" value="P:homophilic cell adhesion via plasma membrane adhesion molecules"/>
    <property type="evidence" value="ECO:0007669"/>
    <property type="project" value="InterPro"/>
</dbReference>
<dbReference type="InterPro" id="IPR050372">
    <property type="entry name" value="Neurexin-related_CASP"/>
</dbReference>
<keyword evidence="2" id="KW-1133">Transmembrane helix</keyword>
<dbReference type="Gene3D" id="4.10.900.10">
    <property type="entry name" value="TCF3-CBD (Catenin binding domain)"/>
    <property type="match status" value="1"/>
</dbReference>
<keyword evidence="1" id="KW-0812">Transmembrane</keyword>
<dbReference type="EMBL" id="JACEEZ010008555">
    <property type="protein sequence ID" value="KAG0723201.1"/>
    <property type="molecule type" value="Genomic_DNA"/>
</dbReference>
<dbReference type="SUPFAM" id="SSF49899">
    <property type="entry name" value="Concanavalin A-like lectins/glucanases"/>
    <property type="match status" value="2"/>
</dbReference>
<feature type="domain" description="EGF-like" evidence="8">
    <location>
        <begin position="93"/>
        <end position="129"/>
    </location>
</feature>
<evidence type="ECO:0000256" key="4">
    <source>
        <dbReference type="PROSITE-ProRule" id="PRU00076"/>
    </source>
</evidence>
<feature type="compositionally biased region" description="Low complexity" evidence="6">
    <location>
        <begin position="469"/>
        <end position="485"/>
    </location>
</feature>
<dbReference type="GO" id="GO:0005509">
    <property type="term" value="F:calcium ion binding"/>
    <property type="evidence" value="ECO:0007669"/>
    <property type="project" value="InterPro"/>
</dbReference>
<feature type="region of interest" description="Disordered" evidence="6">
    <location>
        <begin position="254"/>
        <end position="280"/>
    </location>
</feature>
<evidence type="ECO:0000259" key="8">
    <source>
        <dbReference type="PROSITE" id="PS50026"/>
    </source>
</evidence>
<evidence type="ECO:0000256" key="3">
    <source>
        <dbReference type="ARBA" id="ARBA00023157"/>
    </source>
</evidence>
<evidence type="ECO:0000256" key="5">
    <source>
        <dbReference type="RuleBase" id="RU004357"/>
    </source>
</evidence>
<evidence type="ECO:0000313" key="10">
    <source>
        <dbReference type="Proteomes" id="UP000770661"/>
    </source>
</evidence>
<feature type="domain" description="EGF-like" evidence="8">
    <location>
        <begin position="733"/>
        <end position="769"/>
    </location>
</feature>
<gene>
    <name evidence="9" type="primary">CadN2_8</name>
    <name evidence="9" type="ORF">GWK47_043117</name>
</gene>
<keyword evidence="10" id="KW-1185">Reference proteome</keyword>
<feature type="region of interest" description="Disordered" evidence="6">
    <location>
        <begin position="890"/>
        <end position="909"/>
    </location>
</feature>
<dbReference type="SMART" id="SM00282">
    <property type="entry name" value="LamG"/>
    <property type="match status" value="2"/>
</dbReference>
<dbReference type="InterPro" id="IPR000742">
    <property type="entry name" value="EGF"/>
</dbReference>
<keyword evidence="3 4" id="KW-1015">Disulfide bond</keyword>
<evidence type="ECO:0000256" key="2">
    <source>
        <dbReference type="ARBA" id="ARBA00022989"/>
    </source>
</evidence>
<feature type="compositionally biased region" description="Polar residues" evidence="6">
    <location>
        <begin position="1027"/>
        <end position="1039"/>
    </location>
</feature>
<keyword evidence="4" id="KW-0245">EGF-like domain</keyword>
<keyword evidence="2" id="KW-0472">Membrane</keyword>
<feature type="compositionally biased region" description="Low complexity" evidence="6">
    <location>
        <begin position="890"/>
        <end position="899"/>
    </location>
</feature>
<protein>
    <submittedName>
        <fullName evidence="9">Putative neural-cadherin 2</fullName>
    </submittedName>
</protein>
<dbReference type="Pfam" id="PF02210">
    <property type="entry name" value="Laminin_G_2"/>
    <property type="match status" value="2"/>
</dbReference>
<feature type="domain" description="Laminin G" evidence="7">
    <location>
        <begin position="536"/>
        <end position="731"/>
    </location>
</feature>
<feature type="region of interest" description="Disordered" evidence="6">
    <location>
        <begin position="847"/>
        <end position="881"/>
    </location>
</feature>
<dbReference type="InterPro" id="IPR000233">
    <property type="entry name" value="Cadherin_Y-type_LIR"/>
</dbReference>
<dbReference type="Gene3D" id="2.10.25.10">
    <property type="entry name" value="Laminin"/>
    <property type="match status" value="1"/>
</dbReference>
<feature type="region of interest" description="Disordered" evidence="6">
    <location>
        <begin position="916"/>
        <end position="1039"/>
    </location>
</feature>